<comment type="caution">
    <text evidence="5">The sequence shown here is derived from an EMBL/GenBank/DDBJ whole genome shotgun (WGS) entry which is preliminary data.</text>
</comment>
<evidence type="ECO:0000313" key="6">
    <source>
        <dbReference type="Proteomes" id="UP001230986"/>
    </source>
</evidence>
<keyword evidence="3" id="KW-0804">Transcription</keyword>
<organism evidence="5 6">
    <name type="scientific">Geitlerinema calcuttense NRMC-F 0142</name>
    <dbReference type="NCBI Taxonomy" id="2922238"/>
    <lineage>
        <taxon>Bacteria</taxon>
        <taxon>Bacillati</taxon>
        <taxon>Cyanobacteriota</taxon>
        <taxon>Cyanophyceae</taxon>
        <taxon>Geitlerinematales</taxon>
        <taxon>Geitlerinemataceae</taxon>
        <taxon>Geitlerinema</taxon>
    </lineage>
</organism>
<proteinExistence type="predicted"/>
<dbReference type="InterPro" id="IPR036390">
    <property type="entry name" value="WH_DNA-bd_sf"/>
</dbReference>
<dbReference type="RefSeq" id="WP_284475856.1">
    <property type="nucleotide sequence ID" value="NZ_JASVEJ010000005.1"/>
</dbReference>
<evidence type="ECO:0000256" key="1">
    <source>
        <dbReference type="ARBA" id="ARBA00023015"/>
    </source>
</evidence>
<dbReference type="PROSITE" id="PS00042">
    <property type="entry name" value="HTH_CRP_1"/>
    <property type="match status" value="1"/>
</dbReference>
<keyword evidence="1" id="KW-0805">Transcription regulation</keyword>
<dbReference type="InterPro" id="IPR018490">
    <property type="entry name" value="cNMP-bd_dom_sf"/>
</dbReference>
<dbReference type="SUPFAM" id="SSF46785">
    <property type="entry name" value="Winged helix' DNA-binding domain"/>
    <property type="match status" value="1"/>
</dbReference>
<dbReference type="EMBL" id="JASVEJ010000005">
    <property type="protein sequence ID" value="MDL5056146.1"/>
    <property type="molecule type" value="Genomic_DNA"/>
</dbReference>
<evidence type="ECO:0000256" key="3">
    <source>
        <dbReference type="ARBA" id="ARBA00023163"/>
    </source>
</evidence>
<sequence>MQTSISTPLQIQTLLPQSFSRRSLIPLYHQRAWKIEVGIVRTLTWLEDGTVVPLGIWGSEDIVGGSLSQTSPYQIEALTDVKVRPLLLKDWQPSQEMFLNYLQHTQELMMIRSNRRAEDTLLKLLNWLANKFGSEVGNGYLINCKLTHQDLAEFSGLTRVTVTRILSQLEQQGLIHRTSRQLVVIKDEEVWHYQI</sequence>
<dbReference type="PRINTS" id="PR00034">
    <property type="entry name" value="HTHCRP"/>
</dbReference>
<keyword evidence="2" id="KW-0238">DNA-binding</keyword>
<accession>A0ABT7LZC0</accession>
<reference evidence="5 6" key="1">
    <citation type="submission" date="2023-06" db="EMBL/GenBank/DDBJ databases">
        <title>Whole genome sequence of Oscillatoria calcuttensis NRMC-F 0142.</title>
        <authorList>
            <person name="Shakena Fathima T."/>
            <person name="Muralitharan G."/>
            <person name="Thajuddin N."/>
        </authorList>
    </citation>
    <scope>NUCLEOTIDE SEQUENCE [LARGE SCALE GENOMIC DNA]</scope>
    <source>
        <strain evidence="5 6">NRMC-F 0142</strain>
    </source>
</reference>
<dbReference type="InterPro" id="IPR012318">
    <property type="entry name" value="HTH_CRP"/>
</dbReference>
<dbReference type="Gene3D" id="1.10.10.10">
    <property type="entry name" value="Winged helix-like DNA-binding domain superfamily/Winged helix DNA-binding domain"/>
    <property type="match status" value="1"/>
</dbReference>
<protein>
    <submittedName>
        <fullName evidence="5">Crp/Fnr family transcriptional regulator</fullName>
    </submittedName>
</protein>
<keyword evidence="6" id="KW-1185">Reference proteome</keyword>
<name>A0ABT7LZC0_9CYAN</name>
<feature type="domain" description="HTH crp-type" evidence="4">
    <location>
        <begin position="115"/>
        <end position="189"/>
    </location>
</feature>
<evidence type="ECO:0000259" key="4">
    <source>
        <dbReference type="PROSITE" id="PS51063"/>
    </source>
</evidence>
<gene>
    <name evidence="5" type="ORF">QQ055_01470</name>
</gene>
<dbReference type="Proteomes" id="UP001230986">
    <property type="component" value="Unassembled WGS sequence"/>
</dbReference>
<dbReference type="CDD" id="cd00092">
    <property type="entry name" value="HTH_CRP"/>
    <property type="match status" value="1"/>
</dbReference>
<dbReference type="InterPro" id="IPR036388">
    <property type="entry name" value="WH-like_DNA-bd_sf"/>
</dbReference>
<dbReference type="SMART" id="SM00419">
    <property type="entry name" value="HTH_CRP"/>
    <property type="match status" value="1"/>
</dbReference>
<dbReference type="Pfam" id="PF13545">
    <property type="entry name" value="HTH_Crp_2"/>
    <property type="match status" value="1"/>
</dbReference>
<dbReference type="InterPro" id="IPR018335">
    <property type="entry name" value="Tscrpt_reg_HTH_Crp-type_CS"/>
</dbReference>
<evidence type="ECO:0000313" key="5">
    <source>
        <dbReference type="EMBL" id="MDL5056146.1"/>
    </source>
</evidence>
<dbReference type="PROSITE" id="PS51063">
    <property type="entry name" value="HTH_CRP_2"/>
    <property type="match status" value="1"/>
</dbReference>
<dbReference type="SUPFAM" id="SSF51206">
    <property type="entry name" value="cAMP-binding domain-like"/>
    <property type="match status" value="1"/>
</dbReference>
<evidence type="ECO:0000256" key="2">
    <source>
        <dbReference type="ARBA" id="ARBA00023125"/>
    </source>
</evidence>